<dbReference type="InterPro" id="IPR013520">
    <property type="entry name" value="Ribonucl_H"/>
</dbReference>
<feature type="compositionally biased region" description="Basic and acidic residues" evidence="1">
    <location>
        <begin position="455"/>
        <end position="468"/>
    </location>
</feature>
<organism evidence="3 4">
    <name type="scientific">Acropora cervicornis</name>
    <name type="common">Staghorn coral</name>
    <dbReference type="NCBI Taxonomy" id="6130"/>
    <lineage>
        <taxon>Eukaryota</taxon>
        <taxon>Metazoa</taxon>
        <taxon>Cnidaria</taxon>
        <taxon>Anthozoa</taxon>
        <taxon>Hexacorallia</taxon>
        <taxon>Scleractinia</taxon>
        <taxon>Astrocoeniina</taxon>
        <taxon>Acroporidae</taxon>
        <taxon>Acropora</taxon>
    </lineage>
</organism>
<proteinExistence type="predicted"/>
<feature type="compositionally biased region" description="Basic and acidic residues" evidence="1">
    <location>
        <begin position="376"/>
        <end position="387"/>
    </location>
</feature>
<accession>A0AAD9QF53</accession>
<dbReference type="SUPFAM" id="SSF53098">
    <property type="entry name" value="Ribonuclease H-like"/>
    <property type="match status" value="1"/>
</dbReference>
<feature type="region of interest" description="Disordered" evidence="1">
    <location>
        <begin position="848"/>
        <end position="880"/>
    </location>
</feature>
<feature type="compositionally biased region" description="Basic and acidic residues" evidence="1">
    <location>
        <begin position="491"/>
        <end position="506"/>
    </location>
</feature>
<dbReference type="Proteomes" id="UP001249851">
    <property type="component" value="Unassembled WGS sequence"/>
</dbReference>
<dbReference type="GO" id="GO:0045004">
    <property type="term" value="P:DNA replication proofreading"/>
    <property type="evidence" value="ECO:0007669"/>
    <property type="project" value="TreeGrafter"/>
</dbReference>
<feature type="compositionally biased region" description="Low complexity" evidence="1">
    <location>
        <begin position="849"/>
        <end position="859"/>
    </location>
</feature>
<evidence type="ECO:0000313" key="3">
    <source>
        <dbReference type="EMBL" id="KAK2560153.1"/>
    </source>
</evidence>
<dbReference type="InterPro" id="IPR012337">
    <property type="entry name" value="RNaseH-like_sf"/>
</dbReference>
<reference evidence="3" key="1">
    <citation type="journal article" date="2023" name="G3 (Bethesda)">
        <title>Whole genome assembly and annotation of the endangered Caribbean coral Acropora cervicornis.</title>
        <authorList>
            <person name="Selwyn J.D."/>
            <person name="Vollmer S.V."/>
        </authorList>
    </citation>
    <scope>NUCLEOTIDE SEQUENCE</scope>
    <source>
        <strain evidence="3">K2</strain>
    </source>
</reference>
<feature type="compositionally biased region" description="Basic and acidic residues" evidence="1">
    <location>
        <begin position="425"/>
        <end position="438"/>
    </location>
</feature>
<sequence>MAETEHHDDAKVHPLIIFYDSEAAYGNVFSGDIIEIAAKCHPDVVKSSFKSLVNTKQPLCAFAKKECSISEKHLENKPYFKDVLRKFLTWIDNNVKLAKKRHGKQFIPVLCAHHGYQFDFLILLSNMERSGMYHSILSQHNIHFADSLLFCRELKNQGEKLLANTKLSLDGLFKRFFPEAILKDRHRAMGDVEAMVNIFVNTPLRDLLHCMKYSTTKERLDYYISQAGFKQQQAILEEHFCQLDACSKNMSIKKLLKDGITYNSLITIFEECCSFLDFYETMKTYGIERKVAKVMALHFSGKGLRNQGAKSYSKMSPMLILFDSTLETSKDQPGSNRLQRREGADNKAEPKADSNRSSKYQHVNSGQEQELSSAKKQLDYKPTAEGKEDWEDEATKAGPRKSFTLKCITATPLSLEIDDFSSTQLKKDGGRNTTEKLKTPQSYSETNGSCTSDGNNRRLEVRAEESRGATRRSNPRKWTRRKRKGQGKTELGLKRDSVNSEKERPAKPTALSQESGGNENGQLAGAISLSEHDVNKDEAERLACDEIDLPSGCKPSKKEGTSPSLPSICDKSDRSASKLVEELAIVMIGDITISVPVVPWEQEYSNPRDLAQSKMFSSEADQTEDKSVAESETEVSSRLESSLPPKKIDQAQSEPLARFLQSAHGDSGKPFQEENEEFNDVKCINVVENGKDGECTPKKVVEEEDSPEMAPSVENQVVSECQDVTRTNDPIADTVEAMRSDNSQTVADHTSEFADLRKPVEVEGGELIGVGYNTSGLFQHSMQQGLNPSSAPGNEATGNVNIPWHKLQAPVQEAALMAERFVVSEGLPCHGVDTDEVENTRLDIQAELSSESSSTSGETMDGFYRQPPLGAERGFTPDTVQPQPDQMAWEGSVNEGMFSTPSASSVPGVSFNYPQGALQSYGNPYAVYHQAQLMHPLKPYHSSFVYPPQIPHVISHPVVQAQPQVVWSPYQQYRSQVMFSNTIPQVTGFPTAVTPASPFRPQIYQVWNGAARFPCSTVPFYGNQCHQMQEESTHGMLDFDCAHQSIGVPQVTTSEQYQIPVIMNLSGTAGSEVRQEPGLETRSVASTASPFEPITVPLSSNFIYSAHEPTSSFNRELSGTHVLDSLVEDHHLIAEQTARGNETQLDVDNCTDLILEKAQPCDQGIAHSEPHESKHVDVCSYSSKEISIDSFPREREADGPKQQIIFLSREESATAMEKRLSPDGSSMEGVSGDSSSYHNTKGPSKENNIELLKSESKRWQDDSSVQQVCATGIPPTPQGVKEVSRQNSKHIQDRLLVDNEQPKIVASNVPKIAESAAPKILCHTNDYAGQASSVAVDKKKTVNRVLTSRGQRFSKRVAVVEKCEVTIASDENVKSIVTSSQSTCGADDVASLDVTERFGNRRQEICSQRPVRNRAFNHRAWRPYSRKQL</sequence>
<feature type="region of interest" description="Disordered" evidence="1">
    <location>
        <begin position="1213"/>
        <end position="1246"/>
    </location>
</feature>
<evidence type="ECO:0000313" key="4">
    <source>
        <dbReference type="Proteomes" id="UP001249851"/>
    </source>
</evidence>
<dbReference type="SMART" id="SM00479">
    <property type="entry name" value="EXOIII"/>
    <property type="match status" value="1"/>
</dbReference>
<dbReference type="PANTHER" id="PTHR30231">
    <property type="entry name" value="DNA POLYMERASE III SUBUNIT EPSILON"/>
    <property type="match status" value="1"/>
</dbReference>
<protein>
    <recommendedName>
        <fullName evidence="2">Exonuclease domain-containing protein</fullName>
    </recommendedName>
</protein>
<reference evidence="3" key="2">
    <citation type="journal article" date="2023" name="Science">
        <title>Genomic signatures of disease resistance in endangered staghorn corals.</title>
        <authorList>
            <person name="Vollmer S.V."/>
            <person name="Selwyn J.D."/>
            <person name="Despard B.A."/>
            <person name="Roesel C.L."/>
        </authorList>
    </citation>
    <scope>NUCLEOTIDE SEQUENCE</scope>
    <source>
        <strain evidence="3">K2</strain>
    </source>
</reference>
<evidence type="ECO:0000256" key="1">
    <source>
        <dbReference type="SAM" id="MobiDB-lite"/>
    </source>
</evidence>
<feature type="domain" description="Exonuclease" evidence="2">
    <location>
        <begin position="15"/>
        <end position="213"/>
    </location>
</feature>
<feature type="compositionally biased region" description="Polar residues" evidence="1">
    <location>
        <begin position="357"/>
        <end position="375"/>
    </location>
</feature>
<dbReference type="PANTHER" id="PTHR30231:SF41">
    <property type="entry name" value="DNA POLYMERASE III SUBUNIT EPSILON"/>
    <property type="match status" value="1"/>
</dbReference>
<dbReference type="InterPro" id="IPR036397">
    <property type="entry name" value="RNaseH_sf"/>
</dbReference>
<feature type="compositionally biased region" description="Low complexity" evidence="1">
    <location>
        <begin position="1224"/>
        <end position="1236"/>
    </location>
</feature>
<feature type="region of interest" description="Disordered" evidence="1">
    <location>
        <begin position="611"/>
        <end position="654"/>
    </location>
</feature>
<gene>
    <name evidence="3" type="ORF">P5673_017127</name>
</gene>
<dbReference type="Gene3D" id="3.30.420.10">
    <property type="entry name" value="Ribonuclease H-like superfamily/Ribonuclease H"/>
    <property type="match status" value="1"/>
</dbReference>
<feature type="compositionally biased region" description="Polar residues" evidence="1">
    <location>
        <begin position="328"/>
        <end position="337"/>
    </location>
</feature>
<name>A0AAD9QF53_ACRCE</name>
<dbReference type="GO" id="GO:0005829">
    <property type="term" value="C:cytosol"/>
    <property type="evidence" value="ECO:0007669"/>
    <property type="project" value="TreeGrafter"/>
</dbReference>
<feature type="compositionally biased region" description="Basic and acidic residues" evidence="1">
    <location>
        <begin position="530"/>
        <end position="544"/>
    </location>
</feature>
<feature type="compositionally biased region" description="Polar residues" evidence="1">
    <location>
        <begin position="439"/>
        <end position="454"/>
    </location>
</feature>
<feature type="compositionally biased region" description="Basic and acidic residues" evidence="1">
    <location>
        <begin position="339"/>
        <end position="356"/>
    </location>
</feature>
<dbReference type="Pfam" id="PF00929">
    <property type="entry name" value="RNase_T"/>
    <property type="match status" value="1"/>
</dbReference>
<feature type="region of interest" description="Disordered" evidence="1">
    <location>
        <begin position="423"/>
        <end position="573"/>
    </location>
</feature>
<dbReference type="GO" id="GO:0008408">
    <property type="term" value="F:3'-5' exonuclease activity"/>
    <property type="evidence" value="ECO:0007669"/>
    <property type="project" value="TreeGrafter"/>
</dbReference>
<evidence type="ECO:0000259" key="2">
    <source>
        <dbReference type="SMART" id="SM00479"/>
    </source>
</evidence>
<keyword evidence="4" id="KW-1185">Reference proteome</keyword>
<comment type="caution">
    <text evidence="3">The sequence shown here is derived from an EMBL/GenBank/DDBJ whole genome shotgun (WGS) entry which is preliminary data.</text>
</comment>
<dbReference type="CDD" id="cd06127">
    <property type="entry name" value="DEDDh"/>
    <property type="match status" value="1"/>
</dbReference>
<feature type="compositionally biased region" description="Basic residues" evidence="1">
    <location>
        <begin position="469"/>
        <end position="486"/>
    </location>
</feature>
<feature type="region of interest" description="Disordered" evidence="1">
    <location>
        <begin position="328"/>
        <end position="396"/>
    </location>
</feature>
<dbReference type="GO" id="GO:0003676">
    <property type="term" value="F:nucleic acid binding"/>
    <property type="evidence" value="ECO:0007669"/>
    <property type="project" value="InterPro"/>
</dbReference>
<feature type="compositionally biased region" description="Polar residues" evidence="1">
    <location>
        <begin position="510"/>
        <end position="521"/>
    </location>
</feature>
<dbReference type="EMBL" id="JARQWQ010000037">
    <property type="protein sequence ID" value="KAK2560153.1"/>
    <property type="molecule type" value="Genomic_DNA"/>
</dbReference>